<dbReference type="InterPro" id="IPR003871">
    <property type="entry name" value="RFA1B/D_OB_1st"/>
</dbReference>
<keyword evidence="1" id="KW-0233">DNA recombination</keyword>
<keyword evidence="1" id="KW-0547">Nucleotide-binding</keyword>
<dbReference type="CDD" id="cd04480">
    <property type="entry name" value="RPA1_DBD_A_like"/>
    <property type="match status" value="1"/>
</dbReference>
<keyword evidence="1" id="KW-0227">DNA damage</keyword>
<evidence type="ECO:0000259" key="2">
    <source>
        <dbReference type="Pfam" id="PF02721"/>
    </source>
</evidence>
<feature type="domain" description="DNA helicase Pif1-like DEAD-box helicase" evidence="3">
    <location>
        <begin position="233"/>
        <end position="455"/>
    </location>
</feature>
<sequence>MFTEWFEANKRCENARRLFYVDFPTEWTWKAKNKTWVPRQNKRSIARIIYVHPSAGELYYMRLMLNEIRGATCYEDLRTVDGIVYGTFREACFALGMLGDDSEWIRAMEEASQVQTGGQLRRLFVTLILNSAVGDPKSFFEKTWTLLADDINFNLRRSYGIEEFSIPPDHLRNQLLLLLEDEFRKHSTSLEEYNLPLPLRTATTNIGDRLLDEELDYDRVQLEMDYLSMLSSLNEEQRNVYMEVRESVDNGSGGMYFVYGSGGTGKTYLWTTLISALGSIGKIVLAVASSGIASLLLPGGRTAHSRFKIPLDISSTSTCRITKNTQLARLIERTSLIIWDEAPMVHRNCIEALNKTLQDVVLNNDSDSTSRPFGGKTIVFGGDFRQILPVIPSGSKTEILNAAITSSDLWRGCKLLRLNTNMRLLREGMDGDEREHMKNFAEWLLRIGDGAVSSVRSNDDREGELIKIPHDLLVPISKDPISDIISAVYPDFEYNFADQRYLSERAIVTPYNETVDSINQAVLAKIPAEERIYRSADSISPSSTSAADQAQLYPSEFLNTLTFSGVPDHYLHLKLNSVIMLLRNVSPSEGLCNGTRLLVTQLCRNVIEAKIISGANTGEKVFIPRIIMKSRMSLKFISQLRPPGQNQIVKLRVIRLWDCIIPTTNKFIGISFLGVDEKGDAIHVQISDLLSEKNRGKLVEGAIHQLSRFRVQQAKGRNLSTMGDIIISFQLNTEVKLIQDNVANYPRFYFQFRDLEILTPYANSDKYMTDFVGVLFSVSEIRKVTMAQDGKDVTKIDCLMLQPSGERMRITVWESCFNQLDKKELLSMKLAPILLFEGLLPKTFSEILYLSSCSGTRIHINPNLPDHIPLEQLDRIRPEEVILEQESNAGPTLQARIEAAVNIDIETLLRMEPSSIGNSFFKCSVTIEQIDLSNGWYYNACNVCNKGLNEKNKVFDCRKHGIKVPKLIMKLPMVVRDESSDMEITTFDRHAEMMTGVKLSVMASKNGVT</sequence>
<dbReference type="InterPro" id="IPR049163">
    <property type="entry name" value="Pif1-like_2B_dom"/>
</dbReference>
<keyword evidence="1 5" id="KW-0347">Helicase</keyword>
<dbReference type="SUPFAM" id="SSF52540">
    <property type="entry name" value="P-loop containing nucleoside triphosphate hydrolases"/>
    <property type="match status" value="2"/>
</dbReference>
<dbReference type="GO" id="GO:0006281">
    <property type="term" value="P:DNA repair"/>
    <property type="evidence" value="ECO:0007669"/>
    <property type="project" value="UniProtKB-KW"/>
</dbReference>
<name>A0A1R3KN73_9ROSI</name>
<comment type="similarity">
    <text evidence="1">Belongs to the helicase family.</text>
</comment>
<dbReference type="PANTHER" id="PTHR10492">
    <property type="match status" value="1"/>
</dbReference>
<dbReference type="STRING" id="93759.A0A1R3KN73"/>
<comment type="caution">
    <text evidence="5">The sequence shown here is derived from an EMBL/GenBank/DDBJ whole genome shotgun (WGS) entry which is preliminary data.</text>
</comment>
<dbReference type="GO" id="GO:0000723">
    <property type="term" value="P:telomere maintenance"/>
    <property type="evidence" value="ECO:0007669"/>
    <property type="project" value="InterPro"/>
</dbReference>
<organism evidence="5 6">
    <name type="scientific">Corchorus olitorius</name>
    <dbReference type="NCBI Taxonomy" id="93759"/>
    <lineage>
        <taxon>Eukaryota</taxon>
        <taxon>Viridiplantae</taxon>
        <taxon>Streptophyta</taxon>
        <taxon>Embryophyta</taxon>
        <taxon>Tracheophyta</taxon>
        <taxon>Spermatophyta</taxon>
        <taxon>Magnoliopsida</taxon>
        <taxon>eudicotyledons</taxon>
        <taxon>Gunneridae</taxon>
        <taxon>Pentapetalae</taxon>
        <taxon>rosids</taxon>
        <taxon>malvids</taxon>
        <taxon>Malvales</taxon>
        <taxon>Malvaceae</taxon>
        <taxon>Grewioideae</taxon>
        <taxon>Apeibeae</taxon>
        <taxon>Corchorus</taxon>
    </lineage>
</organism>
<keyword evidence="1" id="KW-0067">ATP-binding</keyword>
<dbReference type="Proteomes" id="UP000187203">
    <property type="component" value="Unassembled WGS sequence"/>
</dbReference>
<evidence type="ECO:0000256" key="1">
    <source>
        <dbReference type="RuleBase" id="RU363044"/>
    </source>
</evidence>
<dbReference type="PANTHER" id="PTHR10492:SF90">
    <property type="entry name" value="ATP-DEPENDENT DNA HELICASE"/>
    <property type="match status" value="1"/>
</dbReference>
<gene>
    <name evidence="5" type="ORF">COLO4_06410</name>
</gene>
<dbReference type="InterPro" id="IPR027417">
    <property type="entry name" value="P-loop_NTPase"/>
</dbReference>
<dbReference type="Pfam" id="PF05970">
    <property type="entry name" value="PIF1"/>
    <property type="match status" value="1"/>
</dbReference>
<keyword evidence="1" id="KW-0234">DNA repair</keyword>
<dbReference type="GO" id="GO:0006310">
    <property type="term" value="P:DNA recombination"/>
    <property type="evidence" value="ECO:0007669"/>
    <property type="project" value="UniProtKB-KW"/>
</dbReference>
<accession>A0A1R3KN73</accession>
<dbReference type="GO" id="GO:0005524">
    <property type="term" value="F:ATP binding"/>
    <property type="evidence" value="ECO:0007669"/>
    <property type="project" value="UniProtKB-KW"/>
</dbReference>
<dbReference type="Pfam" id="PF02721">
    <property type="entry name" value="DUF223"/>
    <property type="match status" value="1"/>
</dbReference>
<feature type="domain" description="Replication protein A 70 kDa DNA-binding subunit B/D first OB fold" evidence="2">
    <location>
        <begin position="635"/>
        <end position="736"/>
    </location>
</feature>
<feature type="domain" description="DNA helicase Pif1-like 2B" evidence="4">
    <location>
        <begin position="556"/>
        <end position="602"/>
    </location>
</feature>
<comment type="catalytic activity">
    <reaction evidence="1">
        <text>ATP + H2O = ADP + phosphate + H(+)</text>
        <dbReference type="Rhea" id="RHEA:13065"/>
        <dbReference type="ChEBI" id="CHEBI:15377"/>
        <dbReference type="ChEBI" id="CHEBI:15378"/>
        <dbReference type="ChEBI" id="CHEBI:30616"/>
        <dbReference type="ChEBI" id="CHEBI:43474"/>
        <dbReference type="ChEBI" id="CHEBI:456216"/>
        <dbReference type="EC" id="5.6.2.3"/>
    </reaction>
</comment>
<dbReference type="GO" id="GO:0043139">
    <property type="term" value="F:5'-3' DNA helicase activity"/>
    <property type="evidence" value="ECO:0007669"/>
    <property type="project" value="UniProtKB-EC"/>
</dbReference>
<dbReference type="Gene3D" id="2.40.50.140">
    <property type="entry name" value="Nucleic acid-binding proteins"/>
    <property type="match status" value="3"/>
</dbReference>
<comment type="cofactor">
    <cofactor evidence="1">
        <name>Mg(2+)</name>
        <dbReference type="ChEBI" id="CHEBI:18420"/>
    </cofactor>
</comment>
<dbReference type="GO" id="GO:0016887">
    <property type="term" value="F:ATP hydrolysis activity"/>
    <property type="evidence" value="ECO:0007669"/>
    <property type="project" value="RHEA"/>
</dbReference>
<dbReference type="SUPFAM" id="SSF50249">
    <property type="entry name" value="Nucleic acid-binding proteins"/>
    <property type="match status" value="3"/>
</dbReference>
<evidence type="ECO:0000259" key="4">
    <source>
        <dbReference type="Pfam" id="PF21530"/>
    </source>
</evidence>
<dbReference type="Pfam" id="PF21530">
    <property type="entry name" value="Pif1_2B_dom"/>
    <property type="match status" value="1"/>
</dbReference>
<dbReference type="EC" id="5.6.2.3" evidence="1"/>
<evidence type="ECO:0000259" key="3">
    <source>
        <dbReference type="Pfam" id="PF05970"/>
    </source>
</evidence>
<dbReference type="InterPro" id="IPR012340">
    <property type="entry name" value="NA-bd_OB-fold"/>
</dbReference>
<reference evidence="6" key="1">
    <citation type="submission" date="2013-09" db="EMBL/GenBank/DDBJ databases">
        <title>Corchorus olitorius genome sequencing.</title>
        <authorList>
            <person name="Alam M."/>
            <person name="Haque M.S."/>
            <person name="Islam M.S."/>
            <person name="Emdad E.M."/>
            <person name="Islam M.M."/>
            <person name="Ahmed B."/>
            <person name="Halim A."/>
            <person name="Hossen Q.M.M."/>
            <person name="Hossain M.Z."/>
            <person name="Ahmed R."/>
            <person name="Khan M.M."/>
            <person name="Islam R."/>
            <person name="Rashid M.M."/>
            <person name="Khan S.A."/>
            <person name="Rahman M.S."/>
            <person name="Alam M."/>
            <person name="Yahiya A.S."/>
            <person name="Khan M.S."/>
            <person name="Azam M.S."/>
            <person name="Haque T."/>
            <person name="Lashkar M.Z.H."/>
            <person name="Akhand A.I."/>
            <person name="Morshed G."/>
            <person name="Roy S."/>
            <person name="Uddin K.S."/>
            <person name="Rabeya T."/>
            <person name="Hossain A.S."/>
            <person name="Chowdhury A."/>
            <person name="Snigdha A.R."/>
            <person name="Mortoza M.S."/>
            <person name="Matin S.A."/>
            <person name="Hoque S.M.E."/>
            <person name="Islam M.K."/>
            <person name="Roy D.K."/>
            <person name="Haider R."/>
            <person name="Moosa M.M."/>
            <person name="Elias S.M."/>
            <person name="Hasan A.M."/>
            <person name="Jahan S."/>
            <person name="Shafiuddin M."/>
            <person name="Mahmood N."/>
            <person name="Shommy N.S."/>
        </authorList>
    </citation>
    <scope>NUCLEOTIDE SEQUENCE [LARGE SCALE GENOMIC DNA]</scope>
    <source>
        <strain evidence="6">cv. O-4</strain>
    </source>
</reference>
<dbReference type="AlphaFoldDB" id="A0A1R3KN73"/>
<keyword evidence="6" id="KW-1185">Reference proteome</keyword>
<keyword evidence="1" id="KW-0378">Hydrolase</keyword>
<dbReference type="EMBL" id="AWUE01012683">
    <property type="protein sequence ID" value="OMP08509.1"/>
    <property type="molecule type" value="Genomic_DNA"/>
</dbReference>
<evidence type="ECO:0000313" key="6">
    <source>
        <dbReference type="Proteomes" id="UP000187203"/>
    </source>
</evidence>
<dbReference type="OrthoDB" id="1002436at2759"/>
<proteinExistence type="inferred from homology"/>
<protein>
    <recommendedName>
        <fullName evidence="1">ATP-dependent DNA helicase</fullName>
        <ecNumber evidence="1">5.6.2.3</ecNumber>
    </recommendedName>
</protein>
<evidence type="ECO:0000313" key="5">
    <source>
        <dbReference type="EMBL" id="OMP08509.1"/>
    </source>
</evidence>
<dbReference type="Gene3D" id="3.40.50.300">
    <property type="entry name" value="P-loop containing nucleotide triphosphate hydrolases"/>
    <property type="match status" value="1"/>
</dbReference>
<dbReference type="InterPro" id="IPR010285">
    <property type="entry name" value="DNA_helicase_pif1-like_DEAD"/>
</dbReference>